<protein>
    <submittedName>
        <fullName evidence="1">Uncharacterized protein</fullName>
    </submittedName>
</protein>
<comment type="caution">
    <text evidence="1">The sequence shown here is derived from an EMBL/GenBank/DDBJ whole genome shotgun (WGS) entry which is preliminary data.</text>
</comment>
<name>A0A318HSV7_9BACT</name>
<dbReference type="EMBL" id="QJJX01000021">
    <property type="protein sequence ID" value="PXX21263.1"/>
    <property type="molecule type" value="Genomic_DNA"/>
</dbReference>
<evidence type="ECO:0000313" key="1">
    <source>
        <dbReference type="EMBL" id="PXX21263.1"/>
    </source>
</evidence>
<sequence>MKRDLTALVKAVEKKFGQSVTMATDFEKLAFAFAKQHVALQPTMLKKLWAQISGAEKPSVELLDKVALFVGFQSWKDFKDALHGDDDGQTNYEV</sequence>
<evidence type="ECO:0000313" key="2">
    <source>
        <dbReference type="Proteomes" id="UP000248314"/>
    </source>
</evidence>
<gene>
    <name evidence="1" type="ORF">EJ73_01787</name>
</gene>
<dbReference type="AlphaFoldDB" id="A0A318HSV7"/>
<accession>A0A318HSV7</accession>
<dbReference type="Proteomes" id="UP000248314">
    <property type="component" value="Unassembled WGS sequence"/>
</dbReference>
<keyword evidence="2" id="KW-1185">Reference proteome</keyword>
<reference evidence="1 2" key="1">
    <citation type="submission" date="2018-05" db="EMBL/GenBank/DDBJ databases">
        <title>Genomic Encyclopedia of Type Strains, Phase I: the one thousand microbial genomes (KMG-I) project.</title>
        <authorList>
            <person name="Kyrpides N."/>
        </authorList>
    </citation>
    <scope>NUCLEOTIDE SEQUENCE [LARGE SCALE GENOMIC DNA]</scope>
    <source>
        <strain evidence="1 2">DSM 15611</strain>
    </source>
</reference>
<proteinExistence type="predicted"/>
<organism evidence="1 2">
    <name type="scientific">Hoylesella shahii DSM 15611 = JCM 12083</name>
    <dbReference type="NCBI Taxonomy" id="1122991"/>
    <lineage>
        <taxon>Bacteria</taxon>
        <taxon>Pseudomonadati</taxon>
        <taxon>Bacteroidota</taxon>
        <taxon>Bacteroidia</taxon>
        <taxon>Bacteroidales</taxon>
        <taxon>Prevotellaceae</taxon>
        <taxon>Hoylesella</taxon>
    </lineage>
</organism>